<dbReference type="NCBIfam" id="TIGR00091">
    <property type="entry name" value="tRNA (guanosine(46)-N7)-methyltransferase TrmB"/>
    <property type="match status" value="1"/>
</dbReference>
<dbReference type="PANTHER" id="PTHR23417">
    <property type="entry name" value="3-DEOXY-D-MANNO-OCTULOSONIC-ACID TRANSFERASE/TRNA GUANINE-N 7 - -METHYLTRANSFERASE"/>
    <property type="match status" value="1"/>
</dbReference>
<evidence type="ECO:0000256" key="1">
    <source>
        <dbReference type="ARBA" id="ARBA00000142"/>
    </source>
</evidence>
<comment type="caution">
    <text evidence="7">The sequence shown here is derived from an EMBL/GenBank/DDBJ whole genome shotgun (WGS) entry which is preliminary data.</text>
</comment>
<dbReference type="AlphaFoldDB" id="A0A094PMG1"/>
<protein>
    <recommendedName>
        <fullName evidence="2">tRNA (guanine(46)-N(7))-methyltransferase</fullName>
        <ecNumber evidence="2">2.1.1.33</ecNumber>
    </recommendedName>
</protein>
<keyword evidence="4" id="KW-0808">Transferase</keyword>
<name>A0A094PMG1_9ZZZZ</name>
<evidence type="ECO:0000256" key="3">
    <source>
        <dbReference type="ARBA" id="ARBA00022603"/>
    </source>
</evidence>
<dbReference type="PROSITE" id="PS51625">
    <property type="entry name" value="SAM_MT_TRMB"/>
    <property type="match status" value="1"/>
</dbReference>
<dbReference type="HAMAP" id="MF_01057">
    <property type="entry name" value="tRNA_methyltr_TrmB"/>
    <property type="match status" value="1"/>
</dbReference>
<organism evidence="7">
    <name type="scientific">freshwater metagenome</name>
    <dbReference type="NCBI Taxonomy" id="449393"/>
    <lineage>
        <taxon>unclassified sequences</taxon>
        <taxon>metagenomes</taxon>
        <taxon>ecological metagenomes</taxon>
    </lineage>
</organism>
<dbReference type="GO" id="GO:0008176">
    <property type="term" value="F:tRNA (guanine(46)-N7)-methyltransferase activity"/>
    <property type="evidence" value="ECO:0007669"/>
    <property type="project" value="UniProtKB-EC"/>
</dbReference>
<evidence type="ECO:0000256" key="2">
    <source>
        <dbReference type="ARBA" id="ARBA00011977"/>
    </source>
</evidence>
<accession>A0A094PMG1</accession>
<gene>
    <name evidence="7" type="ORF">GM50_23500</name>
</gene>
<dbReference type="InterPro" id="IPR003358">
    <property type="entry name" value="tRNA_(Gua-N-7)_MeTrfase_Trmb"/>
</dbReference>
<evidence type="ECO:0000256" key="4">
    <source>
        <dbReference type="ARBA" id="ARBA00022679"/>
    </source>
</evidence>
<keyword evidence="3" id="KW-0489">Methyltransferase</keyword>
<dbReference type="EC" id="2.1.1.33" evidence="2"/>
<dbReference type="EMBL" id="JNSK01000189">
    <property type="protein sequence ID" value="KGA12885.1"/>
    <property type="molecule type" value="Genomic_DNA"/>
</dbReference>
<comment type="catalytic activity">
    <reaction evidence="1">
        <text>guanosine(46) in tRNA + S-adenosyl-L-methionine = N(7)-methylguanosine(46) in tRNA + S-adenosyl-L-homocysteine</text>
        <dbReference type="Rhea" id="RHEA:42708"/>
        <dbReference type="Rhea" id="RHEA-COMP:10188"/>
        <dbReference type="Rhea" id="RHEA-COMP:10189"/>
        <dbReference type="ChEBI" id="CHEBI:57856"/>
        <dbReference type="ChEBI" id="CHEBI:59789"/>
        <dbReference type="ChEBI" id="CHEBI:74269"/>
        <dbReference type="ChEBI" id="CHEBI:74480"/>
        <dbReference type="EC" id="2.1.1.33"/>
    </reaction>
</comment>
<dbReference type="PANTHER" id="PTHR23417:SF14">
    <property type="entry name" value="PENTACOTRIPEPTIDE-REPEAT REGION OF PRORP DOMAIN-CONTAINING PROTEIN"/>
    <property type="match status" value="1"/>
</dbReference>
<evidence type="ECO:0000256" key="6">
    <source>
        <dbReference type="ARBA" id="ARBA00022694"/>
    </source>
</evidence>
<dbReference type="Gene3D" id="3.40.50.150">
    <property type="entry name" value="Vaccinia Virus protein VP39"/>
    <property type="match status" value="1"/>
</dbReference>
<dbReference type="GO" id="GO:0043527">
    <property type="term" value="C:tRNA methyltransferase complex"/>
    <property type="evidence" value="ECO:0007669"/>
    <property type="project" value="TreeGrafter"/>
</dbReference>
<dbReference type="SUPFAM" id="SSF53335">
    <property type="entry name" value="S-adenosyl-L-methionine-dependent methyltransferases"/>
    <property type="match status" value="1"/>
</dbReference>
<sequence>MEIGFGMGEATALIAKANPTTGYLANEVHRPGIGKLLSRIEENELANLRTIEGDAFEILAEMIADESLDGVHLFFPDPWPKARHFKRRIVNQEFIAAVGSKLKTGGFFHIATDWQPYAEWIAEEFTKQNIFSGGEVERPDWRPLTRFEGQGINKEHPVADFRFIKK</sequence>
<dbReference type="Pfam" id="PF02390">
    <property type="entry name" value="Methyltransf_4"/>
    <property type="match status" value="1"/>
</dbReference>
<keyword evidence="6" id="KW-0819">tRNA processing</keyword>
<keyword evidence="5" id="KW-0949">S-adenosyl-L-methionine</keyword>
<dbReference type="InterPro" id="IPR055361">
    <property type="entry name" value="tRNA_methyltr_TrmB_bact"/>
</dbReference>
<proteinExistence type="inferred from homology"/>
<evidence type="ECO:0000256" key="5">
    <source>
        <dbReference type="ARBA" id="ARBA00022691"/>
    </source>
</evidence>
<reference evidence="7" key="1">
    <citation type="submission" date="2014-05" db="EMBL/GenBank/DDBJ databases">
        <title>Key roles for freshwater Actinobacteria revealed by deep metagenomic sequencing.</title>
        <authorList>
            <person name="Ghai R."/>
            <person name="Mizuno C.M."/>
            <person name="Picazo A."/>
            <person name="Camacho A."/>
            <person name="Rodriguez-Valera F."/>
        </authorList>
    </citation>
    <scope>NUCLEOTIDE SEQUENCE</scope>
</reference>
<dbReference type="InterPro" id="IPR029063">
    <property type="entry name" value="SAM-dependent_MTases_sf"/>
</dbReference>
<evidence type="ECO:0000313" key="7">
    <source>
        <dbReference type="EMBL" id="KGA12885.1"/>
    </source>
</evidence>